<gene>
    <name evidence="4" type="ORF">ACFPZ4_16885</name>
</gene>
<dbReference type="Proteomes" id="UP001596207">
    <property type="component" value="Unassembled WGS sequence"/>
</dbReference>
<feature type="compositionally biased region" description="Low complexity" evidence="2">
    <location>
        <begin position="1"/>
        <end position="26"/>
    </location>
</feature>
<dbReference type="InterPro" id="IPR002539">
    <property type="entry name" value="MaoC-like_dom"/>
</dbReference>
<evidence type="ECO:0000256" key="1">
    <source>
        <dbReference type="ARBA" id="ARBA00005254"/>
    </source>
</evidence>
<evidence type="ECO:0000313" key="5">
    <source>
        <dbReference type="Proteomes" id="UP001596207"/>
    </source>
</evidence>
<reference evidence="5" key="1">
    <citation type="journal article" date="2019" name="Int. J. Syst. Evol. Microbiol.">
        <title>The Global Catalogue of Microorganisms (GCM) 10K type strain sequencing project: providing services to taxonomists for standard genome sequencing and annotation.</title>
        <authorList>
            <consortium name="The Broad Institute Genomics Platform"/>
            <consortium name="The Broad Institute Genome Sequencing Center for Infectious Disease"/>
            <person name="Wu L."/>
            <person name="Ma J."/>
        </authorList>
    </citation>
    <scope>NUCLEOTIDE SEQUENCE [LARGE SCALE GENOMIC DNA]</scope>
    <source>
        <strain evidence="5">CGMCC 4.7173</strain>
    </source>
</reference>
<dbReference type="SUPFAM" id="SSF54637">
    <property type="entry name" value="Thioesterase/thiol ester dehydrase-isomerase"/>
    <property type="match status" value="1"/>
</dbReference>
<name>A0ABW1HNQ8_9ACTN</name>
<protein>
    <submittedName>
        <fullName evidence="4">MaoC/PaaZ C-terminal domain-containing protein</fullName>
    </submittedName>
</protein>
<dbReference type="Gene3D" id="3.10.129.10">
    <property type="entry name" value="Hotdog Thioesterase"/>
    <property type="match status" value="1"/>
</dbReference>
<dbReference type="EMBL" id="JBHSQQ010000096">
    <property type="protein sequence ID" value="MFC5943146.1"/>
    <property type="molecule type" value="Genomic_DNA"/>
</dbReference>
<dbReference type="RefSeq" id="WP_353899435.1">
    <property type="nucleotide sequence ID" value="NZ_CP158970.1"/>
</dbReference>
<comment type="caution">
    <text evidence="4">The sequence shown here is derived from an EMBL/GenBank/DDBJ whole genome shotgun (WGS) entry which is preliminary data.</text>
</comment>
<organism evidence="4 5">
    <name type="scientific">Micromonospora harpali</name>
    <dbReference type="NCBI Taxonomy" id="1490225"/>
    <lineage>
        <taxon>Bacteria</taxon>
        <taxon>Bacillati</taxon>
        <taxon>Actinomycetota</taxon>
        <taxon>Actinomycetes</taxon>
        <taxon>Micromonosporales</taxon>
        <taxon>Micromonosporaceae</taxon>
        <taxon>Micromonospora</taxon>
    </lineage>
</organism>
<evidence type="ECO:0000259" key="3">
    <source>
        <dbReference type="Pfam" id="PF01575"/>
    </source>
</evidence>
<dbReference type="PANTHER" id="PTHR43664:SF1">
    <property type="entry name" value="BETA-METHYLMALYL-COA DEHYDRATASE"/>
    <property type="match status" value="1"/>
</dbReference>
<proteinExistence type="inferred from homology"/>
<evidence type="ECO:0000313" key="4">
    <source>
        <dbReference type="EMBL" id="MFC5943146.1"/>
    </source>
</evidence>
<feature type="domain" description="MaoC-like" evidence="3">
    <location>
        <begin position="48"/>
        <end position="150"/>
    </location>
</feature>
<accession>A0ABW1HNQ8</accession>
<dbReference type="InterPro" id="IPR052342">
    <property type="entry name" value="MCH/BMMD"/>
</dbReference>
<comment type="similarity">
    <text evidence="1">Belongs to the enoyl-CoA hydratase/isomerase family.</text>
</comment>
<dbReference type="InterPro" id="IPR029069">
    <property type="entry name" value="HotDog_dom_sf"/>
</dbReference>
<feature type="region of interest" description="Disordered" evidence="2">
    <location>
        <begin position="1"/>
        <end position="34"/>
    </location>
</feature>
<dbReference type="Pfam" id="PF01575">
    <property type="entry name" value="MaoC_dehydratas"/>
    <property type="match status" value="1"/>
</dbReference>
<evidence type="ECO:0000256" key="2">
    <source>
        <dbReference type="SAM" id="MobiDB-lite"/>
    </source>
</evidence>
<sequence>MAPNEGAGATETAGANEAAGLAGPAEVTGPARSGTGAPAELFFEDLTPGRTFDLGEVRVDGAEMVAFARRFDPQWYHVDAERAAASHHGGLIASGFYTVSLFMRAYVDHVLARAAADASPGLEELRWLAPVRAGDRLAARLDVMGARPSTARPGLGTVSLSGTMFRLGPDGQPAQEVLRTRFRGWFTLRPG</sequence>
<dbReference type="PANTHER" id="PTHR43664">
    <property type="entry name" value="MONOAMINE OXIDASE-RELATED"/>
    <property type="match status" value="1"/>
</dbReference>
<keyword evidence="5" id="KW-1185">Reference proteome</keyword>